<dbReference type="Pfam" id="PF00899">
    <property type="entry name" value="ThiF"/>
    <property type="match status" value="1"/>
</dbReference>
<dbReference type="AlphaFoldDB" id="T0ZVR9"/>
<feature type="non-terminal residue" evidence="2">
    <location>
        <position position="61"/>
    </location>
</feature>
<dbReference type="Gene3D" id="3.40.50.720">
    <property type="entry name" value="NAD(P)-binding Rossmann-like Domain"/>
    <property type="match status" value="1"/>
</dbReference>
<sequence>MGAAGIGRLILCHPGVAEEPDLNRQILLKADQIGEPRVFNAAEAISLRYPDVEVIAIDAGV</sequence>
<name>T0ZVR9_9ZZZZ</name>
<protein>
    <submittedName>
        <fullName evidence="2">Protein hesA</fullName>
    </submittedName>
</protein>
<dbReference type="EMBL" id="AUZX01010227">
    <property type="protein sequence ID" value="EQD48727.1"/>
    <property type="molecule type" value="Genomic_DNA"/>
</dbReference>
<dbReference type="InterPro" id="IPR035985">
    <property type="entry name" value="Ubiquitin-activating_enz"/>
</dbReference>
<reference evidence="2" key="2">
    <citation type="journal article" date="2014" name="ISME J.">
        <title>Microbial stratification in low pH oxic and suboxic macroscopic growths along an acid mine drainage.</title>
        <authorList>
            <person name="Mendez-Garcia C."/>
            <person name="Mesa V."/>
            <person name="Sprenger R.R."/>
            <person name="Richter M."/>
            <person name="Diez M.S."/>
            <person name="Solano J."/>
            <person name="Bargiela R."/>
            <person name="Golyshina O.V."/>
            <person name="Manteca A."/>
            <person name="Ramos J.L."/>
            <person name="Gallego J.R."/>
            <person name="Llorente I."/>
            <person name="Martins Dos Santos V.A."/>
            <person name="Jensen O.N."/>
            <person name="Pelaez A.I."/>
            <person name="Sanchez J."/>
            <person name="Ferrer M."/>
        </authorList>
    </citation>
    <scope>NUCLEOTIDE SEQUENCE</scope>
</reference>
<comment type="caution">
    <text evidence="2">The sequence shown here is derived from an EMBL/GenBank/DDBJ whole genome shotgun (WGS) entry which is preliminary data.</text>
</comment>
<dbReference type="GO" id="GO:0008641">
    <property type="term" value="F:ubiquitin-like modifier activating enzyme activity"/>
    <property type="evidence" value="ECO:0007669"/>
    <property type="project" value="InterPro"/>
</dbReference>
<reference evidence="2" key="1">
    <citation type="submission" date="2013-08" db="EMBL/GenBank/DDBJ databases">
        <authorList>
            <person name="Mendez C."/>
            <person name="Richter M."/>
            <person name="Ferrer M."/>
            <person name="Sanchez J."/>
        </authorList>
    </citation>
    <scope>NUCLEOTIDE SEQUENCE</scope>
</reference>
<organism evidence="2">
    <name type="scientific">mine drainage metagenome</name>
    <dbReference type="NCBI Taxonomy" id="410659"/>
    <lineage>
        <taxon>unclassified sequences</taxon>
        <taxon>metagenomes</taxon>
        <taxon>ecological metagenomes</taxon>
    </lineage>
</organism>
<proteinExistence type="predicted"/>
<dbReference type="InterPro" id="IPR000594">
    <property type="entry name" value="ThiF_NAD_FAD-bd"/>
</dbReference>
<dbReference type="SUPFAM" id="SSF69572">
    <property type="entry name" value="Activating enzymes of the ubiquitin-like proteins"/>
    <property type="match status" value="1"/>
</dbReference>
<feature type="domain" description="THIF-type NAD/FAD binding fold" evidence="1">
    <location>
        <begin position="3"/>
        <end position="58"/>
    </location>
</feature>
<evidence type="ECO:0000259" key="1">
    <source>
        <dbReference type="Pfam" id="PF00899"/>
    </source>
</evidence>
<accession>T0ZVR9</accession>
<evidence type="ECO:0000313" key="2">
    <source>
        <dbReference type="EMBL" id="EQD48727.1"/>
    </source>
</evidence>
<gene>
    <name evidence="2" type="ORF">B1A_13937</name>
</gene>